<accession>A0A368FAS0</accession>
<sequence>MEKFYTPMKTPSARSRRKALSPVVTQVVELDMDEKQLRAHVLEQDTTIRELQKTIKVFFIDLHLISLPRIFCLFLSMFISFQFFRMIFGNSLSVPFQTCTTPVKIHVGWCQAVGYILSVQIDISSRSLFNNVQ</sequence>
<dbReference type="Proteomes" id="UP000252519">
    <property type="component" value="Unassembled WGS sequence"/>
</dbReference>
<dbReference type="EMBL" id="JOJR01003185">
    <property type="protein sequence ID" value="RCN28000.1"/>
    <property type="molecule type" value="Genomic_DNA"/>
</dbReference>
<evidence type="ECO:0000313" key="2">
    <source>
        <dbReference type="Proteomes" id="UP000252519"/>
    </source>
</evidence>
<keyword evidence="2" id="KW-1185">Reference proteome</keyword>
<protein>
    <submittedName>
        <fullName evidence="1">Uncharacterized protein</fullName>
    </submittedName>
</protein>
<proteinExistence type="predicted"/>
<reference evidence="1 2" key="1">
    <citation type="submission" date="2014-10" db="EMBL/GenBank/DDBJ databases">
        <title>Draft genome of the hookworm Ancylostoma caninum.</title>
        <authorList>
            <person name="Mitreva M."/>
        </authorList>
    </citation>
    <scope>NUCLEOTIDE SEQUENCE [LARGE SCALE GENOMIC DNA]</scope>
    <source>
        <strain evidence="1 2">Baltimore</strain>
    </source>
</reference>
<dbReference type="AlphaFoldDB" id="A0A368FAS0"/>
<name>A0A368FAS0_ANCCA</name>
<gene>
    <name evidence="1" type="ORF">ANCCAN_26262</name>
</gene>
<evidence type="ECO:0000313" key="1">
    <source>
        <dbReference type="EMBL" id="RCN28000.1"/>
    </source>
</evidence>
<comment type="caution">
    <text evidence="1">The sequence shown here is derived from an EMBL/GenBank/DDBJ whole genome shotgun (WGS) entry which is preliminary data.</text>
</comment>
<organism evidence="1 2">
    <name type="scientific">Ancylostoma caninum</name>
    <name type="common">Dog hookworm</name>
    <dbReference type="NCBI Taxonomy" id="29170"/>
    <lineage>
        <taxon>Eukaryota</taxon>
        <taxon>Metazoa</taxon>
        <taxon>Ecdysozoa</taxon>
        <taxon>Nematoda</taxon>
        <taxon>Chromadorea</taxon>
        <taxon>Rhabditida</taxon>
        <taxon>Rhabditina</taxon>
        <taxon>Rhabditomorpha</taxon>
        <taxon>Strongyloidea</taxon>
        <taxon>Ancylostomatidae</taxon>
        <taxon>Ancylostomatinae</taxon>
        <taxon>Ancylostoma</taxon>
    </lineage>
</organism>